<feature type="compositionally biased region" description="Pro residues" evidence="1">
    <location>
        <begin position="23"/>
        <end position="40"/>
    </location>
</feature>
<feature type="region of interest" description="Disordered" evidence="1">
    <location>
        <begin position="407"/>
        <end position="438"/>
    </location>
</feature>
<dbReference type="EMBL" id="ML986490">
    <property type="protein sequence ID" value="KAF2277332.1"/>
    <property type="molecule type" value="Genomic_DNA"/>
</dbReference>
<name>A0A6A6JLE9_WESOR</name>
<organism evidence="2 3">
    <name type="scientific">Westerdykella ornata</name>
    <dbReference type="NCBI Taxonomy" id="318751"/>
    <lineage>
        <taxon>Eukaryota</taxon>
        <taxon>Fungi</taxon>
        <taxon>Dikarya</taxon>
        <taxon>Ascomycota</taxon>
        <taxon>Pezizomycotina</taxon>
        <taxon>Dothideomycetes</taxon>
        <taxon>Pleosporomycetidae</taxon>
        <taxon>Pleosporales</taxon>
        <taxon>Sporormiaceae</taxon>
        <taxon>Westerdykella</taxon>
    </lineage>
</organism>
<feature type="region of interest" description="Disordered" evidence="1">
    <location>
        <begin position="23"/>
        <end position="63"/>
    </location>
</feature>
<keyword evidence="3" id="KW-1185">Reference proteome</keyword>
<evidence type="ECO:0000313" key="3">
    <source>
        <dbReference type="Proteomes" id="UP000800097"/>
    </source>
</evidence>
<dbReference type="RefSeq" id="XP_033654871.1">
    <property type="nucleotide sequence ID" value="XM_033798116.1"/>
</dbReference>
<sequence length="555" mass="61332">MAAPAAGAAYFAAQDLDLPPFPFSPPSPIQPVLTPAPPPSTSAITAPSTTSPPPFQTIPTPDPSGIDRSCPLSLIPSNIQIHRNTFFALDAPLLLSAWAWDAYWSYIDNVGCLHAKPGSRHPSVKNGFVRVYGARRLWRKRREGEGNVNANMDGGVEVEEAGDGDGNANESWNGSGNPEAPPAGKRNVPRRIHNAGTCPAKFRMTLYEDGRRTLERTSVEGHTHLLDEVDALKRNSGVRGLLLEPVFEFWDHTSILAYLRDGAGRNRDYGDLFIQAGGLYLDQKEVTNVMMRGKTRRLPPGVAPPPVGYVRSQMERYKGLMVCTCRGCREPLFPDVKALLDHRKKIHGFKSHDHSGERFVYPVRGCRRKKRSQGFVSRERLLMHMSGKHGWVEEGMMAHVDSRDGNVYSDMEGGFVTGSDDDDDEANEEEEDAEGQEEFEHNVHPLLTEHPTIQEQEPPITPASSTTSDANQHSQVLYSMQQQHHHPVSNLAGGLPRTLTLAQKRQGQARIQSLMARREKLDAEIAGLHAIINEADNVQLGARPGQNGSSRILDR</sequence>
<feature type="compositionally biased region" description="Acidic residues" evidence="1">
    <location>
        <begin position="419"/>
        <end position="437"/>
    </location>
</feature>
<evidence type="ECO:0008006" key="4">
    <source>
        <dbReference type="Google" id="ProtNLM"/>
    </source>
</evidence>
<feature type="compositionally biased region" description="Pro residues" evidence="1">
    <location>
        <begin position="50"/>
        <end position="62"/>
    </location>
</feature>
<accession>A0A6A6JLE9</accession>
<gene>
    <name evidence="2" type="ORF">EI97DRAFT_432207</name>
</gene>
<evidence type="ECO:0000313" key="2">
    <source>
        <dbReference type="EMBL" id="KAF2277332.1"/>
    </source>
</evidence>
<dbReference type="AlphaFoldDB" id="A0A6A6JLE9"/>
<protein>
    <recommendedName>
        <fullName evidence="4">C2H2-type domain-containing protein</fullName>
    </recommendedName>
</protein>
<feature type="region of interest" description="Disordered" evidence="1">
    <location>
        <begin position="148"/>
        <end position="192"/>
    </location>
</feature>
<dbReference type="GeneID" id="54551291"/>
<reference evidence="2" key="1">
    <citation type="journal article" date="2020" name="Stud. Mycol.">
        <title>101 Dothideomycetes genomes: a test case for predicting lifestyles and emergence of pathogens.</title>
        <authorList>
            <person name="Haridas S."/>
            <person name="Albert R."/>
            <person name="Binder M."/>
            <person name="Bloem J."/>
            <person name="Labutti K."/>
            <person name="Salamov A."/>
            <person name="Andreopoulos B."/>
            <person name="Baker S."/>
            <person name="Barry K."/>
            <person name="Bills G."/>
            <person name="Bluhm B."/>
            <person name="Cannon C."/>
            <person name="Castanera R."/>
            <person name="Culley D."/>
            <person name="Daum C."/>
            <person name="Ezra D."/>
            <person name="Gonzalez J."/>
            <person name="Henrissat B."/>
            <person name="Kuo A."/>
            <person name="Liang C."/>
            <person name="Lipzen A."/>
            <person name="Lutzoni F."/>
            <person name="Magnuson J."/>
            <person name="Mondo S."/>
            <person name="Nolan M."/>
            <person name="Ohm R."/>
            <person name="Pangilinan J."/>
            <person name="Park H.-J."/>
            <person name="Ramirez L."/>
            <person name="Alfaro M."/>
            <person name="Sun H."/>
            <person name="Tritt A."/>
            <person name="Yoshinaga Y."/>
            <person name="Zwiers L.-H."/>
            <person name="Turgeon B."/>
            <person name="Goodwin S."/>
            <person name="Spatafora J."/>
            <person name="Crous P."/>
            <person name="Grigoriev I."/>
        </authorList>
    </citation>
    <scope>NUCLEOTIDE SEQUENCE</scope>
    <source>
        <strain evidence="2">CBS 379.55</strain>
    </source>
</reference>
<dbReference type="Proteomes" id="UP000800097">
    <property type="component" value="Unassembled WGS sequence"/>
</dbReference>
<evidence type="ECO:0000256" key="1">
    <source>
        <dbReference type="SAM" id="MobiDB-lite"/>
    </source>
</evidence>
<dbReference type="OrthoDB" id="3486101at2759"/>
<proteinExistence type="predicted"/>